<dbReference type="PANTHER" id="PTHR33336:SF3">
    <property type="entry name" value="ABM DOMAIN-CONTAINING PROTEIN"/>
    <property type="match status" value="1"/>
</dbReference>
<dbReference type="PANTHER" id="PTHR33336">
    <property type="entry name" value="QUINOL MONOOXYGENASE YGIN-RELATED"/>
    <property type="match status" value="1"/>
</dbReference>
<dbReference type="InterPro" id="IPR011008">
    <property type="entry name" value="Dimeric_a/b-barrel"/>
</dbReference>
<dbReference type="RefSeq" id="WP_071544682.1">
    <property type="nucleotide sequence ID" value="NZ_LKAQ01000004.1"/>
</dbReference>
<sequence>MAKTYVTAVIMAKDGCEAALEKELRKVIPEVRAEAGCLRYDLHRSGYGNTFLFYEIWESPAHLEAHGRSAHMAAMREATADLQACPTEVNLWDAVDAA</sequence>
<dbReference type="GO" id="GO:0004497">
    <property type="term" value="F:monooxygenase activity"/>
    <property type="evidence" value="ECO:0007669"/>
    <property type="project" value="UniProtKB-KW"/>
</dbReference>
<feature type="domain" description="ABM" evidence="1">
    <location>
        <begin position="4"/>
        <end position="91"/>
    </location>
</feature>
<dbReference type="InterPro" id="IPR050744">
    <property type="entry name" value="AI-2_Isomerase_LsrG"/>
</dbReference>
<comment type="caution">
    <text evidence="2">The sequence shown here is derived from an EMBL/GenBank/DDBJ whole genome shotgun (WGS) entry which is preliminary data.</text>
</comment>
<gene>
    <name evidence="2" type="ORF">BerOc1_01059</name>
</gene>
<reference evidence="2 3" key="1">
    <citation type="submission" date="2015-09" db="EMBL/GenBank/DDBJ databases">
        <title>Genome of Desulfovibrio dechloracetivorans BerOc1, a mercury methylating strain isolated from highly hydrocarbons and metals contaminated coastal sediments.</title>
        <authorList>
            <person name="Goni Urriza M."/>
            <person name="Gassie C."/>
            <person name="Bouchez O."/>
            <person name="Klopp C."/>
            <person name="Ranchou-Peyruse A."/>
            <person name="Remy G."/>
        </authorList>
    </citation>
    <scope>NUCLEOTIDE SEQUENCE [LARGE SCALE GENOMIC DNA]</scope>
    <source>
        <strain evidence="2 3">BerOc1</strain>
    </source>
</reference>
<dbReference type="Pfam" id="PF03992">
    <property type="entry name" value="ABM"/>
    <property type="match status" value="1"/>
</dbReference>
<accession>A0A1J5N2U9</accession>
<name>A0A1J5N2U9_9BACT</name>
<dbReference type="SUPFAM" id="SSF54909">
    <property type="entry name" value="Dimeric alpha+beta barrel"/>
    <property type="match status" value="1"/>
</dbReference>
<dbReference type="InterPro" id="IPR007138">
    <property type="entry name" value="ABM_dom"/>
</dbReference>
<dbReference type="EMBL" id="LKAQ01000004">
    <property type="protein sequence ID" value="OIQ49136.1"/>
    <property type="molecule type" value="Genomic_DNA"/>
</dbReference>
<dbReference type="Gene3D" id="3.30.70.100">
    <property type="match status" value="1"/>
</dbReference>
<keyword evidence="3" id="KW-1185">Reference proteome</keyword>
<evidence type="ECO:0000313" key="3">
    <source>
        <dbReference type="Proteomes" id="UP000181901"/>
    </source>
</evidence>
<dbReference type="EC" id="1.-.-.-" evidence="2"/>
<dbReference type="OrthoDB" id="287932at2"/>
<dbReference type="GO" id="GO:0005829">
    <property type="term" value="C:cytosol"/>
    <property type="evidence" value="ECO:0007669"/>
    <property type="project" value="TreeGrafter"/>
</dbReference>
<dbReference type="AlphaFoldDB" id="A0A1J5N2U9"/>
<evidence type="ECO:0000259" key="1">
    <source>
        <dbReference type="PROSITE" id="PS51725"/>
    </source>
</evidence>
<evidence type="ECO:0000313" key="2">
    <source>
        <dbReference type="EMBL" id="OIQ49136.1"/>
    </source>
</evidence>
<keyword evidence="2" id="KW-0503">Monooxygenase</keyword>
<dbReference type="PROSITE" id="PS51725">
    <property type="entry name" value="ABM"/>
    <property type="match status" value="1"/>
</dbReference>
<organism evidence="2 3">
    <name type="scientific">Pseudodesulfovibrio hydrargyri</name>
    <dbReference type="NCBI Taxonomy" id="2125990"/>
    <lineage>
        <taxon>Bacteria</taxon>
        <taxon>Pseudomonadati</taxon>
        <taxon>Thermodesulfobacteriota</taxon>
        <taxon>Desulfovibrionia</taxon>
        <taxon>Desulfovibrionales</taxon>
        <taxon>Desulfovibrionaceae</taxon>
    </lineage>
</organism>
<protein>
    <submittedName>
        <fullName evidence="2">Putative monooxygenase</fullName>
        <ecNumber evidence="2">1.-.-.-</ecNumber>
    </submittedName>
</protein>
<proteinExistence type="predicted"/>
<dbReference type="Proteomes" id="UP000181901">
    <property type="component" value="Unassembled WGS sequence"/>
</dbReference>
<keyword evidence="2" id="KW-0560">Oxidoreductase</keyword>